<proteinExistence type="predicted"/>
<evidence type="ECO:0000313" key="1">
    <source>
        <dbReference type="EMBL" id="SBS56690.1"/>
    </source>
</evidence>
<name>A0A1A8V8J9_NOTFU</name>
<dbReference type="EMBL" id="HAEJ01016233">
    <property type="protein sequence ID" value="SBS56690.1"/>
    <property type="molecule type" value="Transcribed_RNA"/>
</dbReference>
<gene>
    <name evidence="1" type="primary">SLC26A3</name>
</gene>
<dbReference type="AlphaFoldDB" id="A0A1A8V8J9"/>
<accession>A0A1A8V8J9</accession>
<feature type="non-terminal residue" evidence="1">
    <location>
        <position position="53"/>
    </location>
</feature>
<reference evidence="1" key="1">
    <citation type="submission" date="2016-05" db="EMBL/GenBank/DDBJ databases">
        <authorList>
            <person name="Lavstsen T."/>
            <person name="Jespersen J.S."/>
        </authorList>
    </citation>
    <scope>NUCLEOTIDE SEQUENCE</scope>
    <source>
        <tissue evidence="1">Brain</tissue>
    </source>
</reference>
<protein>
    <submittedName>
        <fullName evidence="1">Solute carrier family 26, member 3</fullName>
    </submittedName>
</protein>
<reference evidence="1" key="2">
    <citation type="submission" date="2016-06" db="EMBL/GenBank/DDBJ databases">
        <title>The genome of a short-lived fish provides insights into sex chromosome evolution and the genetic control of aging.</title>
        <authorList>
            <person name="Reichwald K."/>
            <person name="Felder M."/>
            <person name="Petzold A."/>
            <person name="Koch P."/>
            <person name="Groth M."/>
            <person name="Platzer M."/>
        </authorList>
    </citation>
    <scope>NUCLEOTIDE SEQUENCE</scope>
    <source>
        <tissue evidence="1">Brain</tissue>
    </source>
</reference>
<sequence length="53" mass="6325">MDFFRNKLIEAVSFTRRYKSVFYACFLTAWLYSTESVAKKEQSSEKDQKTSEE</sequence>
<organism evidence="1">
    <name type="scientific">Nothobranchius furzeri</name>
    <name type="common">Turquoise killifish</name>
    <dbReference type="NCBI Taxonomy" id="105023"/>
    <lineage>
        <taxon>Eukaryota</taxon>
        <taxon>Metazoa</taxon>
        <taxon>Chordata</taxon>
        <taxon>Craniata</taxon>
        <taxon>Vertebrata</taxon>
        <taxon>Euteleostomi</taxon>
        <taxon>Actinopterygii</taxon>
        <taxon>Neopterygii</taxon>
        <taxon>Teleostei</taxon>
        <taxon>Neoteleostei</taxon>
        <taxon>Acanthomorphata</taxon>
        <taxon>Ovalentaria</taxon>
        <taxon>Atherinomorphae</taxon>
        <taxon>Cyprinodontiformes</taxon>
        <taxon>Nothobranchiidae</taxon>
        <taxon>Nothobranchius</taxon>
    </lineage>
</organism>